<dbReference type="SUPFAM" id="SSF55166">
    <property type="entry name" value="Hedgehog/DD-peptidase"/>
    <property type="match status" value="1"/>
</dbReference>
<evidence type="ECO:0000313" key="6">
    <source>
        <dbReference type="Proteomes" id="UP000323594"/>
    </source>
</evidence>
<dbReference type="InterPro" id="IPR003709">
    <property type="entry name" value="VanY-like_core_dom"/>
</dbReference>
<evidence type="ECO:0000313" key="3">
    <source>
        <dbReference type="EMBL" id="CEM61828.1"/>
    </source>
</evidence>
<dbReference type="RefSeq" id="WP_024752022.1">
    <property type="nucleotide sequence ID" value="NZ_CDNC01000014.1"/>
</dbReference>
<keyword evidence="3" id="KW-0645">Protease</keyword>
<feature type="signal peptide" evidence="1">
    <location>
        <begin position="1"/>
        <end position="22"/>
    </location>
</feature>
<organism evidence="3 5">
    <name type="scientific">Treponema phagedenis</name>
    <dbReference type="NCBI Taxonomy" id="162"/>
    <lineage>
        <taxon>Bacteria</taxon>
        <taxon>Pseudomonadati</taxon>
        <taxon>Spirochaetota</taxon>
        <taxon>Spirochaetia</taxon>
        <taxon>Spirochaetales</taxon>
        <taxon>Treponemataceae</taxon>
        <taxon>Treponema</taxon>
    </lineage>
</organism>
<proteinExistence type="predicted"/>
<dbReference type="PANTHER" id="PTHR34385:SF1">
    <property type="entry name" value="PEPTIDOGLYCAN L-ALANYL-D-GLUTAMATE ENDOPEPTIDASE CWLK"/>
    <property type="match status" value="1"/>
</dbReference>
<keyword evidence="3" id="KW-0121">Carboxypeptidase</keyword>
<dbReference type="InterPro" id="IPR052179">
    <property type="entry name" value="DD-CPase-like"/>
</dbReference>
<name>A0A0B7GTK5_TREPH</name>
<dbReference type="EMBL" id="CP042817">
    <property type="protein sequence ID" value="QEJ98546.1"/>
    <property type="molecule type" value="Genomic_DNA"/>
</dbReference>
<reference evidence="3" key="1">
    <citation type="submission" date="2015-01" db="EMBL/GenBank/DDBJ databases">
        <authorList>
            <person name="Xiang T."/>
            <person name="Song Y."/>
            <person name="Huang L."/>
            <person name="Wang B."/>
            <person name="Wu P."/>
        </authorList>
    </citation>
    <scope>NUCLEOTIDE SEQUENCE [LARGE SCALE GENOMIC DNA]</scope>
    <source>
        <strain evidence="3">V1</strain>
    </source>
</reference>
<reference evidence="5" key="2">
    <citation type="submission" date="2015-01" db="EMBL/GenBank/DDBJ databases">
        <authorList>
            <person name="Manzoor Shahid"/>
            <person name="Zubair Saima"/>
        </authorList>
    </citation>
    <scope>NUCLEOTIDE SEQUENCE [LARGE SCALE GENOMIC DNA]</scope>
    <source>
        <strain evidence="5">V1</strain>
    </source>
</reference>
<keyword evidence="5" id="KW-1185">Reference proteome</keyword>
<feature type="domain" description="D-alanyl-D-alanine carboxypeptidase-like core" evidence="2">
    <location>
        <begin position="119"/>
        <end position="240"/>
    </location>
</feature>
<dbReference type="Proteomes" id="UP000323594">
    <property type="component" value="Chromosome"/>
</dbReference>
<gene>
    <name evidence="4" type="ORF">FUT82_11430</name>
    <name evidence="3" type="ORF">TPHV1_210061</name>
</gene>
<evidence type="ECO:0000256" key="1">
    <source>
        <dbReference type="SAM" id="SignalP"/>
    </source>
</evidence>
<dbReference type="InterPro" id="IPR058193">
    <property type="entry name" value="VanY/YodJ_core_dom"/>
</dbReference>
<dbReference type="GO" id="GO:0004180">
    <property type="term" value="F:carboxypeptidase activity"/>
    <property type="evidence" value="ECO:0007669"/>
    <property type="project" value="UniProtKB-KW"/>
</dbReference>
<dbReference type="OrthoDB" id="9792074at2"/>
<feature type="chain" id="PRO_5041596584" evidence="1">
    <location>
        <begin position="23"/>
        <end position="281"/>
    </location>
</feature>
<evidence type="ECO:0000313" key="4">
    <source>
        <dbReference type="EMBL" id="QEJ98546.1"/>
    </source>
</evidence>
<dbReference type="CDD" id="cd14852">
    <property type="entry name" value="LD-carboxypeptidase"/>
    <property type="match status" value="1"/>
</dbReference>
<dbReference type="AlphaFoldDB" id="A0A0B7GTK5"/>
<dbReference type="EMBL" id="CDNC01000014">
    <property type="protein sequence ID" value="CEM61828.1"/>
    <property type="molecule type" value="Genomic_DNA"/>
</dbReference>
<dbReference type="Pfam" id="PF02557">
    <property type="entry name" value="VanY"/>
    <property type="match status" value="1"/>
</dbReference>
<accession>A0A0B7GTK5</accession>
<dbReference type="PANTHER" id="PTHR34385">
    <property type="entry name" value="D-ALANYL-D-ALANINE CARBOXYPEPTIDASE"/>
    <property type="match status" value="1"/>
</dbReference>
<keyword evidence="1" id="KW-0732">Signal</keyword>
<evidence type="ECO:0000313" key="5">
    <source>
        <dbReference type="Proteomes" id="UP000042527"/>
    </source>
</evidence>
<reference evidence="4 6" key="3">
    <citation type="submission" date="2019-08" db="EMBL/GenBank/DDBJ databases">
        <authorList>
            <person name="Kuhnert P."/>
        </authorList>
    </citation>
    <scope>NUCLEOTIDE SEQUENCE [LARGE SCALE GENOMIC DNA]</scope>
    <source>
        <strain evidence="4 6">B36.5</strain>
    </source>
</reference>
<dbReference type="InterPro" id="IPR009045">
    <property type="entry name" value="Zn_M74/Hedgehog-like"/>
</dbReference>
<evidence type="ECO:0000259" key="2">
    <source>
        <dbReference type="Pfam" id="PF02557"/>
    </source>
</evidence>
<dbReference type="Proteomes" id="UP000042527">
    <property type="component" value="Unassembled WGS sequence"/>
</dbReference>
<dbReference type="GO" id="GO:0006508">
    <property type="term" value="P:proteolysis"/>
    <property type="evidence" value="ECO:0007669"/>
    <property type="project" value="InterPro"/>
</dbReference>
<dbReference type="Gene3D" id="3.30.1380.10">
    <property type="match status" value="1"/>
</dbReference>
<keyword evidence="3" id="KW-0378">Hydrolase</keyword>
<protein>
    <submittedName>
        <fullName evidence="4">M15 family metallopeptidase</fullName>
    </submittedName>
    <submittedName>
        <fullName evidence="3">Serine-type D-Ala-D-Ala carboxypeptidase</fullName>
    </submittedName>
</protein>
<sequence>MYKKRIGLCFLICIFFAGYSKAHSDDSFQKEKNTMIPLTVSPAEKIFVAPSSIPKKIIENIIQNQKEFIFELSEVLAEEKEYLLILVDKQHPLPDGYTPKNLVALTNTRAYAINRSDLSLTKTAEEALHIMARAARKDGVTLLVSSSYRSYLYQVNLFARYVRESGEKAAERFSARPGTSQHQLGTVVDFGSITNEFANTRAGKWMEAHAGNYGWSLSFPKDYETVTGYVWESWHFRYIGIKACRLQKKWFNDIQQYMLEFIDAWKRQVVTAEEQPKAISE</sequence>
<dbReference type="GeneID" id="57753791"/>